<accession>A0A381YPR6</accession>
<reference evidence="2" key="1">
    <citation type="submission" date="2018-05" db="EMBL/GenBank/DDBJ databases">
        <authorList>
            <person name="Lanie J.A."/>
            <person name="Ng W.-L."/>
            <person name="Kazmierczak K.M."/>
            <person name="Andrzejewski T.M."/>
            <person name="Davidsen T.M."/>
            <person name="Wayne K.J."/>
            <person name="Tettelin H."/>
            <person name="Glass J.I."/>
            <person name="Rusch D."/>
            <person name="Podicherti R."/>
            <person name="Tsui H.-C.T."/>
            <person name="Winkler M.E."/>
        </authorList>
    </citation>
    <scope>NUCLEOTIDE SEQUENCE</scope>
</reference>
<keyword evidence="1" id="KW-0472">Membrane</keyword>
<feature type="transmembrane region" description="Helical" evidence="1">
    <location>
        <begin position="42"/>
        <end position="58"/>
    </location>
</feature>
<name>A0A381YPR6_9ZZZZ</name>
<feature type="transmembrane region" description="Helical" evidence="1">
    <location>
        <begin position="100"/>
        <end position="119"/>
    </location>
</feature>
<gene>
    <name evidence="2" type="ORF">METZ01_LOCUS131377</name>
</gene>
<organism evidence="2">
    <name type="scientific">marine metagenome</name>
    <dbReference type="NCBI Taxonomy" id="408172"/>
    <lineage>
        <taxon>unclassified sequences</taxon>
        <taxon>metagenomes</taxon>
        <taxon>ecological metagenomes</taxon>
    </lineage>
</organism>
<evidence type="ECO:0000256" key="1">
    <source>
        <dbReference type="SAM" id="Phobius"/>
    </source>
</evidence>
<evidence type="ECO:0000313" key="2">
    <source>
        <dbReference type="EMBL" id="SVA78523.1"/>
    </source>
</evidence>
<feature type="transmembrane region" description="Helical" evidence="1">
    <location>
        <begin position="70"/>
        <end position="94"/>
    </location>
</feature>
<dbReference type="AlphaFoldDB" id="A0A381YPR6"/>
<keyword evidence="1" id="KW-0812">Transmembrane</keyword>
<sequence>MKKIYQDTTFYLIVFIISYFLYIYPFEILNELLFNETTSRQTSLYYTLLISVLVIFYFKSHNTFLPLRLFVYEGMGIGFISFWIINIALVINIMNIYDSYSLGISSLTLIILITFYSIVKSRMIK</sequence>
<protein>
    <submittedName>
        <fullName evidence="2">Uncharacterized protein</fullName>
    </submittedName>
</protein>
<keyword evidence="1" id="KW-1133">Transmembrane helix</keyword>
<proteinExistence type="predicted"/>
<dbReference type="EMBL" id="UINC01018650">
    <property type="protein sequence ID" value="SVA78523.1"/>
    <property type="molecule type" value="Genomic_DNA"/>
</dbReference>
<feature type="non-terminal residue" evidence="2">
    <location>
        <position position="125"/>
    </location>
</feature>
<feature type="transmembrane region" description="Helical" evidence="1">
    <location>
        <begin position="9"/>
        <end position="26"/>
    </location>
</feature>